<keyword evidence="2" id="KW-0813">Transport</keyword>
<dbReference type="InterPro" id="IPR050291">
    <property type="entry name" value="CDF_Transporter"/>
</dbReference>
<dbReference type="Gramene" id="Tc01v2_t024500.2">
    <property type="protein sequence ID" value="Tc01v2_p024500.2"/>
    <property type="gene ID" value="Tc01v2_g024500"/>
</dbReference>
<evidence type="ECO:0000259" key="7">
    <source>
        <dbReference type="Pfam" id="PF16916"/>
    </source>
</evidence>
<keyword evidence="4" id="KW-1133">Transmembrane helix</keyword>
<dbReference type="PANTHER" id="PTHR43840">
    <property type="entry name" value="MITOCHONDRIAL METAL TRANSPORTER 1-RELATED"/>
    <property type="match status" value="1"/>
</dbReference>
<dbReference type="GO" id="GO:0008324">
    <property type="term" value="F:monoatomic cation transmembrane transporter activity"/>
    <property type="evidence" value="ECO:0007669"/>
    <property type="project" value="InterPro"/>
</dbReference>
<feature type="domain" description="Cation efflux protein transmembrane" evidence="6">
    <location>
        <begin position="86"/>
        <end position="175"/>
    </location>
</feature>
<dbReference type="SUPFAM" id="SSF160240">
    <property type="entry name" value="Cation efflux protein cytoplasmic domain-like"/>
    <property type="match status" value="1"/>
</dbReference>
<dbReference type="NCBIfam" id="TIGR01297">
    <property type="entry name" value="CDF"/>
    <property type="match status" value="1"/>
</dbReference>
<evidence type="ECO:0000256" key="3">
    <source>
        <dbReference type="ARBA" id="ARBA00022692"/>
    </source>
</evidence>
<keyword evidence="3" id="KW-0812">Transmembrane</keyword>
<dbReference type="Gene3D" id="1.20.1510.10">
    <property type="entry name" value="Cation efflux protein transmembrane domain"/>
    <property type="match status" value="1"/>
</dbReference>
<keyword evidence="5" id="KW-0472">Membrane</keyword>
<gene>
    <name evidence="9" type="primary">LOC18613501</name>
</gene>
<dbReference type="InterPro" id="IPR058533">
    <property type="entry name" value="Cation_efflux_TM"/>
</dbReference>
<name>A0AB32WS83_THECC</name>
<evidence type="ECO:0000256" key="1">
    <source>
        <dbReference type="ARBA" id="ARBA00004141"/>
    </source>
</evidence>
<accession>A0AB32WS83</accession>
<dbReference type="InterPro" id="IPR002524">
    <property type="entry name" value="Cation_efflux"/>
</dbReference>
<evidence type="ECO:0000256" key="2">
    <source>
        <dbReference type="ARBA" id="ARBA00022448"/>
    </source>
</evidence>
<dbReference type="RefSeq" id="XP_017980619.1">
    <property type="nucleotide sequence ID" value="XM_018125130.1"/>
</dbReference>
<sequence length="417" mass="46441">MGFRFQNLNPMYRSYLSRLSSPKNPHPNPVIVQSLNPHFHIYSPPLFSDNPNYSIPRRWHFGHSHDHHDHHHNITKEGEKIFRLGLGADIGLATTKALTGYLSGSTAIIADAAHSISDVVLSGVALWSFKAAKAPKDEEHPYGHGKFETLGALGISCMLLATAGGIAWHALDLLIALLDNKKSWGKAGQWTDESKCMASPCRCNFICSCTYWGCVLELVDAAIPAEQLEPINQTILQVEGVKGCHRLRGRRAGSNLYLDVHIVVDPFSSISAAHGIGENVRHQIHKSHPEVTEVFIHIDPAYVEFSPDVMDQKESLKRIMEQKSNISAREEDVEAIVCGTFSSKFPEKFVVERITRHMLRGKLLLEVEVGMPPDIMICDAMEAAKEAEKEILNAASNIVHVNVQLRLGRPIPEFRYI</sequence>
<dbReference type="FunFam" id="3.30.70.1350:FF:000008">
    <property type="entry name" value="Metal tolerance protein C1"/>
    <property type="match status" value="1"/>
</dbReference>
<protein>
    <submittedName>
        <fullName evidence="9">Metal tolerance protein C1 isoform X2</fullName>
    </submittedName>
</protein>
<organism evidence="8 9">
    <name type="scientific">Theobroma cacao</name>
    <name type="common">Cacao</name>
    <name type="synonym">Cocoa</name>
    <dbReference type="NCBI Taxonomy" id="3641"/>
    <lineage>
        <taxon>Eukaryota</taxon>
        <taxon>Viridiplantae</taxon>
        <taxon>Streptophyta</taxon>
        <taxon>Embryophyta</taxon>
        <taxon>Tracheophyta</taxon>
        <taxon>Spermatophyta</taxon>
        <taxon>Magnoliopsida</taxon>
        <taxon>eudicotyledons</taxon>
        <taxon>Gunneridae</taxon>
        <taxon>Pentapetalae</taxon>
        <taxon>rosids</taxon>
        <taxon>malvids</taxon>
        <taxon>Malvales</taxon>
        <taxon>Malvaceae</taxon>
        <taxon>Byttnerioideae</taxon>
        <taxon>Theobroma</taxon>
    </lineage>
</organism>
<dbReference type="GeneID" id="18613501"/>
<dbReference type="SUPFAM" id="SSF161111">
    <property type="entry name" value="Cation efflux protein transmembrane domain-like"/>
    <property type="match status" value="1"/>
</dbReference>
<reference evidence="8" key="1">
    <citation type="journal article" date="1997" name="Nucleic Acids Res.">
        <title>tRNAscan-SE: a program for improved detection of transfer RNA genes in genomic sequence.</title>
        <authorList>
            <person name="Lowe T.M."/>
            <person name="Eddy S.R."/>
        </authorList>
    </citation>
    <scope>NUCLEOTIDE SEQUENCE [LARGE SCALE GENOMIC DNA]</scope>
    <source>
        <strain evidence="8">r\B97-61/B2</strain>
    </source>
</reference>
<dbReference type="InterPro" id="IPR036837">
    <property type="entry name" value="Cation_efflux_CTD_sf"/>
</dbReference>
<evidence type="ECO:0000259" key="6">
    <source>
        <dbReference type="Pfam" id="PF01545"/>
    </source>
</evidence>
<dbReference type="InterPro" id="IPR027469">
    <property type="entry name" value="Cation_efflux_TMD_sf"/>
</dbReference>
<dbReference type="Gene3D" id="3.30.70.1350">
    <property type="entry name" value="Cation efflux protein, cytoplasmic domain"/>
    <property type="match status" value="1"/>
</dbReference>
<evidence type="ECO:0000256" key="4">
    <source>
        <dbReference type="ARBA" id="ARBA00022989"/>
    </source>
</evidence>
<reference evidence="9" key="2">
    <citation type="submission" date="2025-08" db="UniProtKB">
        <authorList>
            <consortium name="RefSeq"/>
        </authorList>
    </citation>
    <scope>IDENTIFICATION</scope>
</reference>
<dbReference type="Pfam" id="PF16916">
    <property type="entry name" value="ZT_dimer"/>
    <property type="match status" value="1"/>
</dbReference>
<evidence type="ECO:0000313" key="9">
    <source>
        <dbReference type="RefSeq" id="XP_017980619.1"/>
    </source>
</evidence>
<dbReference type="InterPro" id="IPR027470">
    <property type="entry name" value="Cation_efflux_CTD"/>
</dbReference>
<dbReference type="AlphaFoldDB" id="A0AB32WS83"/>
<proteinExistence type="predicted"/>
<evidence type="ECO:0000256" key="5">
    <source>
        <dbReference type="ARBA" id="ARBA00023136"/>
    </source>
</evidence>
<dbReference type="GO" id="GO:0016020">
    <property type="term" value="C:membrane"/>
    <property type="evidence" value="ECO:0007669"/>
    <property type="project" value="UniProtKB-SubCell"/>
</dbReference>
<dbReference type="PANTHER" id="PTHR43840:SF15">
    <property type="entry name" value="MITOCHONDRIAL METAL TRANSPORTER 1-RELATED"/>
    <property type="match status" value="1"/>
</dbReference>
<evidence type="ECO:0000313" key="8">
    <source>
        <dbReference type="Proteomes" id="UP000694886"/>
    </source>
</evidence>
<comment type="subcellular location">
    <subcellularLocation>
        <location evidence="1">Membrane</location>
        <topology evidence="1">Multi-pass membrane protein</topology>
    </subcellularLocation>
</comment>
<dbReference type="Pfam" id="PF01545">
    <property type="entry name" value="Cation_efflux"/>
    <property type="match status" value="1"/>
</dbReference>
<dbReference type="Proteomes" id="UP000694886">
    <property type="component" value="Chromosome 1"/>
</dbReference>
<feature type="domain" description="Cation efflux protein cytoplasmic" evidence="7">
    <location>
        <begin position="224"/>
        <end position="300"/>
    </location>
</feature>